<comment type="caution">
    <text evidence="2">The sequence shown here is derived from an EMBL/GenBank/DDBJ whole genome shotgun (WGS) entry which is preliminary data.</text>
</comment>
<feature type="coiled-coil region" evidence="1">
    <location>
        <begin position="196"/>
        <end position="243"/>
    </location>
</feature>
<feature type="non-terminal residue" evidence="2">
    <location>
        <position position="1"/>
    </location>
</feature>
<name>A0A2N0S5D9_9GLOM</name>
<keyword evidence="1" id="KW-0175">Coiled coil</keyword>
<reference evidence="2 3" key="1">
    <citation type="submission" date="2017-10" db="EMBL/GenBank/DDBJ databases">
        <title>Extensive intraspecific genome diversity in a model arbuscular mycorrhizal fungus.</title>
        <authorList>
            <person name="Chen E.C.H."/>
            <person name="Morin E."/>
            <person name="Baudet D."/>
            <person name="Noel J."/>
            <person name="Ndikumana S."/>
            <person name="Charron P."/>
            <person name="St-Onge C."/>
            <person name="Giorgi J."/>
            <person name="Grigoriev I.V."/>
            <person name="Roux C."/>
            <person name="Martin F.M."/>
            <person name="Corradi N."/>
        </authorList>
    </citation>
    <scope>NUCLEOTIDE SEQUENCE [LARGE SCALE GENOMIC DNA]</scope>
    <source>
        <strain evidence="2 3">A1</strain>
    </source>
</reference>
<evidence type="ECO:0000256" key="1">
    <source>
        <dbReference type="SAM" id="Coils"/>
    </source>
</evidence>
<evidence type="ECO:0000313" key="2">
    <source>
        <dbReference type="EMBL" id="PKC70773.1"/>
    </source>
</evidence>
<gene>
    <name evidence="2" type="ORF">RhiirA1_454345</name>
</gene>
<accession>A0A2N0S5D9</accession>
<reference evidence="2 3" key="2">
    <citation type="submission" date="2017-10" db="EMBL/GenBank/DDBJ databases">
        <title>Genome analyses suggest a sexual origin of heterokaryosis in a supposedly ancient asexual fungus.</title>
        <authorList>
            <person name="Corradi N."/>
            <person name="Sedzielewska K."/>
            <person name="Noel J."/>
            <person name="Charron P."/>
            <person name="Farinelli L."/>
            <person name="Marton T."/>
            <person name="Kruger M."/>
            <person name="Pelin A."/>
            <person name="Brachmann A."/>
            <person name="Corradi N."/>
        </authorList>
    </citation>
    <scope>NUCLEOTIDE SEQUENCE [LARGE SCALE GENOMIC DNA]</scope>
    <source>
        <strain evidence="2 3">A1</strain>
    </source>
</reference>
<protein>
    <submittedName>
        <fullName evidence="2">Uncharacterized protein</fullName>
    </submittedName>
</protein>
<dbReference type="VEuPathDB" id="FungiDB:FUN_011345"/>
<dbReference type="VEuPathDB" id="FungiDB:RhiirFUN_015620"/>
<sequence length="411" mass="47136">LGNPLPLEINIPSDEWIHVQFTPKNTLAHSAINYTGKFNIRYKVQERLLRKDHSDSHYCAGYFRYLREFAIKYQKYTVFIYANDKHKVAIGEEVATSTGVHNRKSLISDNTILAASDHDFTKLSLTPSVILLFFESSSGICHSTKFFFTLSDYYLNSTEIPPIMSMRTAPAQSWTNPAERIMSILNLDLQGVALLRDQMNSEIEDLFSRKNTLEEIRLVAKNNSQLESELRNSIKSIQQLLNSLADDEEIARFFEAIISIDSTLRCDETTQSILQQYSDLQNFIQTHWQIQTYSFQIKKCGNIKCKICNMPRTPQEVFESLDFLPDPTPAAHDSDYYANFSMVYNKLTTDEHQPSKKITATGTERGPSGLYINTKVREFIICNECSKVRCLFSGRQLTEQDGLEIQHAIEN</sequence>
<evidence type="ECO:0000313" key="3">
    <source>
        <dbReference type="Proteomes" id="UP000232688"/>
    </source>
</evidence>
<proteinExistence type="predicted"/>
<dbReference type="EMBL" id="LLXH01000202">
    <property type="protein sequence ID" value="PKC70773.1"/>
    <property type="molecule type" value="Genomic_DNA"/>
</dbReference>
<dbReference type="AlphaFoldDB" id="A0A2N0S5D9"/>
<dbReference type="Proteomes" id="UP000232688">
    <property type="component" value="Unassembled WGS sequence"/>
</dbReference>
<organism evidence="2 3">
    <name type="scientific">Rhizophagus irregularis</name>
    <dbReference type="NCBI Taxonomy" id="588596"/>
    <lineage>
        <taxon>Eukaryota</taxon>
        <taxon>Fungi</taxon>
        <taxon>Fungi incertae sedis</taxon>
        <taxon>Mucoromycota</taxon>
        <taxon>Glomeromycotina</taxon>
        <taxon>Glomeromycetes</taxon>
        <taxon>Glomerales</taxon>
        <taxon>Glomeraceae</taxon>
        <taxon>Rhizophagus</taxon>
    </lineage>
</organism>
<dbReference type="VEuPathDB" id="FungiDB:RhiirA1_454345"/>